<comment type="caution">
    <text evidence="1">The sequence shown here is derived from an EMBL/GenBank/DDBJ whole genome shotgun (WGS) entry which is preliminary data.</text>
</comment>
<protein>
    <submittedName>
        <fullName evidence="1">Uncharacterized protein</fullName>
    </submittedName>
</protein>
<keyword evidence="2" id="KW-1185">Reference proteome</keyword>
<proteinExistence type="predicted"/>
<feature type="non-terminal residue" evidence="1">
    <location>
        <position position="1"/>
    </location>
</feature>
<evidence type="ECO:0000313" key="1">
    <source>
        <dbReference type="EMBL" id="GMR56967.1"/>
    </source>
</evidence>
<dbReference type="EMBL" id="BTRK01000006">
    <property type="protein sequence ID" value="GMR56967.1"/>
    <property type="molecule type" value="Genomic_DNA"/>
</dbReference>
<reference evidence="2" key="1">
    <citation type="submission" date="2022-10" db="EMBL/GenBank/DDBJ databases">
        <title>Genome assembly of Pristionchus species.</title>
        <authorList>
            <person name="Yoshida K."/>
            <person name="Sommer R.J."/>
        </authorList>
    </citation>
    <scope>NUCLEOTIDE SEQUENCE [LARGE SCALE GENOMIC DNA]</scope>
    <source>
        <strain evidence="2">RS5460</strain>
    </source>
</reference>
<sequence>LSICAKFLRASTIDCLVIYDQILDNTTAPSIISINSRTTNSLKLWLTSEKLFSDPAAFIDKLSSFCISSVALVDETSFTSPSPYLFFGLPHKFWEKFINEKLSNGSLEWVVTGNTNGKITKAPLNLPSTQIGYLEWQKAKGQ</sequence>
<organism evidence="1 2">
    <name type="scientific">Pristionchus mayeri</name>
    <dbReference type="NCBI Taxonomy" id="1317129"/>
    <lineage>
        <taxon>Eukaryota</taxon>
        <taxon>Metazoa</taxon>
        <taxon>Ecdysozoa</taxon>
        <taxon>Nematoda</taxon>
        <taxon>Chromadorea</taxon>
        <taxon>Rhabditida</taxon>
        <taxon>Rhabditina</taxon>
        <taxon>Diplogasteromorpha</taxon>
        <taxon>Diplogasteroidea</taxon>
        <taxon>Neodiplogasteridae</taxon>
        <taxon>Pristionchus</taxon>
    </lineage>
</organism>
<evidence type="ECO:0000313" key="2">
    <source>
        <dbReference type="Proteomes" id="UP001328107"/>
    </source>
</evidence>
<gene>
    <name evidence="1" type="ORF">PMAYCL1PPCAC_27162</name>
</gene>
<name>A0AAN5I8W1_9BILA</name>
<dbReference type="AlphaFoldDB" id="A0AAN5I8W1"/>
<accession>A0AAN5I8W1</accession>
<dbReference type="Proteomes" id="UP001328107">
    <property type="component" value="Unassembled WGS sequence"/>
</dbReference>